<dbReference type="EnsemblPlants" id="Pp3c7_18390V3.1">
    <property type="protein sequence ID" value="PAC:32926143.CDS.1"/>
    <property type="gene ID" value="Pp3c7_18390"/>
</dbReference>
<gene>
    <name evidence="2" type="ORF">PHYPA_010538</name>
</gene>
<evidence type="ECO:0000256" key="1">
    <source>
        <dbReference type="SAM" id="MobiDB-lite"/>
    </source>
</evidence>
<organism evidence="2">
    <name type="scientific">Physcomitrium patens</name>
    <name type="common">Spreading-leaved earth moss</name>
    <name type="synonym">Physcomitrella patens</name>
    <dbReference type="NCBI Taxonomy" id="3218"/>
    <lineage>
        <taxon>Eukaryota</taxon>
        <taxon>Viridiplantae</taxon>
        <taxon>Streptophyta</taxon>
        <taxon>Embryophyta</taxon>
        <taxon>Bryophyta</taxon>
        <taxon>Bryophytina</taxon>
        <taxon>Bryopsida</taxon>
        <taxon>Funariidae</taxon>
        <taxon>Funariales</taxon>
        <taxon>Funariaceae</taxon>
        <taxon>Physcomitrium</taxon>
    </lineage>
</organism>
<dbReference type="Gramene" id="Pp3c7_18390V3.1">
    <property type="protein sequence ID" value="PAC:32926143.CDS.1"/>
    <property type="gene ID" value="Pp3c7_18390"/>
</dbReference>
<reference evidence="3" key="3">
    <citation type="submission" date="2020-12" db="UniProtKB">
        <authorList>
            <consortium name="EnsemblPlants"/>
        </authorList>
    </citation>
    <scope>IDENTIFICATION</scope>
</reference>
<protein>
    <submittedName>
        <fullName evidence="2 3">Uncharacterized protein</fullName>
    </submittedName>
</protein>
<name>A0A2K1KC51_PHYPA</name>
<feature type="region of interest" description="Disordered" evidence="1">
    <location>
        <begin position="59"/>
        <end position="91"/>
    </location>
</feature>
<sequence length="91" mass="10094">MVPFLNRLTTFEHCTTLIAFLAYTIISLFSGTKSALSLPLDVSFVFLSIAFGLQYSERESSSRHLAVPNRSLPQLGRVHTPGMSPPPRPPY</sequence>
<reference evidence="2 4" key="1">
    <citation type="journal article" date="2008" name="Science">
        <title>The Physcomitrella genome reveals evolutionary insights into the conquest of land by plants.</title>
        <authorList>
            <person name="Rensing S."/>
            <person name="Lang D."/>
            <person name="Zimmer A."/>
            <person name="Terry A."/>
            <person name="Salamov A."/>
            <person name="Shapiro H."/>
            <person name="Nishiyama T."/>
            <person name="Perroud P.-F."/>
            <person name="Lindquist E."/>
            <person name="Kamisugi Y."/>
            <person name="Tanahashi T."/>
            <person name="Sakakibara K."/>
            <person name="Fujita T."/>
            <person name="Oishi K."/>
            <person name="Shin-I T."/>
            <person name="Kuroki Y."/>
            <person name="Toyoda A."/>
            <person name="Suzuki Y."/>
            <person name="Hashimoto A."/>
            <person name="Yamaguchi K."/>
            <person name="Sugano A."/>
            <person name="Kohara Y."/>
            <person name="Fujiyama A."/>
            <person name="Anterola A."/>
            <person name="Aoki S."/>
            <person name="Ashton N."/>
            <person name="Barbazuk W.B."/>
            <person name="Barker E."/>
            <person name="Bennetzen J."/>
            <person name="Bezanilla M."/>
            <person name="Blankenship R."/>
            <person name="Cho S.H."/>
            <person name="Dutcher S."/>
            <person name="Estelle M."/>
            <person name="Fawcett J.A."/>
            <person name="Gundlach H."/>
            <person name="Hanada K."/>
            <person name="Heyl A."/>
            <person name="Hicks K.A."/>
            <person name="Hugh J."/>
            <person name="Lohr M."/>
            <person name="Mayer K."/>
            <person name="Melkozernov A."/>
            <person name="Murata T."/>
            <person name="Nelson D."/>
            <person name="Pils B."/>
            <person name="Prigge M."/>
            <person name="Reiss B."/>
            <person name="Renner T."/>
            <person name="Rombauts S."/>
            <person name="Rushton P."/>
            <person name="Sanderfoot A."/>
            <person name="Schween G."/>
            <person name="Shiu S.-H."/>
            <person name="Stueber K."/>
            <person name="Theodoulou F.L."/>
            <person name="Tu H."/>
            <person name="Van de Peer Y."/>
            <person name="Verrier P.J."/>
            <person name="Waters E."/>
            <person name="Wood A."/>
            <person name="Yang L."/>
            <person name="Cove D."/>
            <person name="Cuming A."/>
            <person name="Hasebe M."/>
            <person name="Lucas S."/>
            <person name="Mishler D.B."/>
            <person name="Reski R."/>
            <person name="Grigoriev I."/>
            <person name="Quatrano R.S."/>
            <person name="Boore J.L."/>
        </authorList>
    </citation>
    <scope>NUCLEOTIDE SEQUENCE [LARGE SCALE GENOMIC DNA]</scope>
    <source>
        <strain evidence="3 4">cv. Gransden 2004</strain>
    </source>
</reference>
<evidence type="ECO:0000313" key="4">
    <source>
        <dbReference type="Proteomes" id="UP000006727"/>
    </source>
</evidence>
<evidence type="ECO:0000313" key="3">
    <source>
        <dbReference type="EnsemblPlants" id="PAC:32926143.CDS.1"/>
    </source>
</evidence>
<dbReference type="InParanoid" id="A0A2K1KC51"/>
<reference evidence="2 4" key="2">
    <citation type="journal article" date="2018" name="Plant J.">
        <title>The Physcomitrella patens chromosome-scale assembly reveals moss genome structure and evolution.</title>
        <authorList>
            <person name="Lang D."/>
            <person name="Ullrich K.K."/>
            <person name="Murat F."/>
            <person name="Fuchs J."/>
            <person name="Jenkins J."/>
            <person name="Haas F.B."/>
            <person name="Piednoel M."/>
            <person name="Gundlach H."/>
            <person name="Van Bel M."/>
            <person name="Meyberg R."/>
            <person name="Vives C."/>
            <person name="Morata J."/>
            <person name="Symeonidi A."/>
            <person name="Hiss M."/>
            <person name="Muchero W."/>
            <person name="Kamisugi Y."/>
            <person name="Saleh O."/>
            <person name="Blanc G."/>
            <person name="Decker E.L."/>
            <person name="van Gessel N."/>
            <person name="Grimwood J."/>
            <person name="Hayes R.D."/>
            <person name="Graham S.W."/>
            <person name="Gunter L.E."/>
            <person name="McDaniel S.F."/>
            <person name="Hoernstein S.N.W."/>
            <person name="Larsson A."/>
            <person name="Li F.W."/>
            <person name="Perroud P.F."/>
            <person name="Phillips J."/>
            <person name="Ranjan P."/>
            <person name="Rokshar D.S."/>
            <person name="Rothfels C.J."/>
            <person name="Schneider L."/>
            <person name="Shu S."/>
            <person name="Stevenson D.W."/>
            <person name="Thummler F."/>
            <person name="Tillich M."/>
            <person name="Villarreal Aguilar J.C."/>
            <person name="Widiez T."/>
            <person name="Wong G.K."/>
            <person name="Wymore A."/>
            <person name="Zhang Y."/>
            <person name="Zimmer A.D."/>
            <person name="Quatrano R.S."/>
            <person name="Mayer K.F.X."/>
            <person name="Goodstein D."/>
            <person name="Casacuberta J.M."/>
            <person name="Vandepoele K."/>
            <person name="Reski R."/>
            <person name="Cuming A.C."/>
            <person name="Tuskan G.A."/>
            <person name="Maumus F."/>
            <person name="Salse J."/>
            <person name="Schmutz J."/>
            <person name="Rensing S.A."/>
        </authorList>
    </citation>
    <scope>NUCLEOTIDE SEQUENCE [LARGE SCALE GENOMIC DNA]</scope>
    <source>
        <strain evidence="3 4">cv. Gransden 2004</strain>
    </source>
</reference>
<evidence type="ECO:0000313" key="2">
    <source>
        <dbReference type="EMBL" id="PNR51352.1"/>
    </source>
</evidence>
<dbReference type="AlphaFoldDB" id="A0A2K1KC51"/>
<proteinExistence type="predicted"/>
<dbReference type="EMBL" id="ABEU02000007">
    <property type="protein sequence ID" value="PNR51352.1"/>
    <property type="molecule type" value="Genomic_DNA"/>
</dbReference>
<accession>A0A2K1KC51</accession>
<keyword evidence="4" id="KW-1185">Reference proteome</keyword>
<dbReference type="Proteomes" id="UP000006727">
    <property type="component" value="Chromosome 7"/>
</dbReference>